<keyword evidence="2" id="KW-1185">Reference proteome</keyword>
<sequence length="68" mass="7702">MHANLKCPIKYPSKSGIENHVNNFVQVAEFRTSSVRLRLELRPAYNVSGDNSSVCSISYVFHVHLQVL</sequence>
<evidence type="ECO:0000313" key="2">
    <source>
        <dbReference type="Proteomes" id="UP000708208"/>
    </source>
</evidence>
<proteinExistence type="predicted"/>
<evidence type="ECO:0000313" key="1">
    <source>
        <dbReference type="EMBL" id="CAG7726531.1"/>
    </source>
</evidence>
<gene>
    <name evidence="1" type="ORF">AFUS01_LOCUS15440</name>
</gene>
<name>A0A8J2P6N7_9HEXA</name>
<comment type="caution">
    <text evidence="1">The sequence shown here is derived from an EMBL/GenBank/DDBJ whole genome shotgun (WGS) entry which is preliminary data.</text>
</comment>
<dbReference type="AlphaFoldDB" id="A0A8J2P6N7"/>
<reference evidence="1" key="1">
    <citation type="submission" date="2021-06" db="EMBL/GenBank/DDBJ databases">
        <authorList>
            <person name="Hodson N. C."/>
            <person name="Mongue J. A."/>
            <person name="Jaron S. K."/>
        </authorList>
    </citation>
    <scope>NUCLEOTIDE SEQUENCE</scope>
</reference>
<dbReference type="Proteomes" id="UP000708208">
    <property type="component" value="Unassembled WGS sequence"/>
</dbReference>
<organism evidence="1 2">
    <name type="scientific">Allacma fusca</name>
    <dbReference type="NCBI Taxonomy" id="39272"/>
    <lineage>
        <taxon>Eukaryota</taxon>
        <taxon>Metazoa</taxon>
        <taxon>Ecdysozoa</taxon>
        <taxon>Arthropoda</taxon>
        <taxon>Hexapoda</taxon>
        <taxon>Collembola</taxon>
        <taxon>Symphypleona</taxon>
        <taxon>Sminthuridae</taxon>
        <taxon>Allacma</taxon>
    </lineage>
</organism>
<protein>
    <submittedName>
        <fullName evidence="1">Uncharacterized protein</fullName>
    </submittedName>
</protein>
<accession>A0A8J2P6N7</accession>
<dbReference type="EMBL" id="CAJVCH010136731">
    <property type="protein sequence ID" value="CAG7726531.1"/>
    <property type="molecule type" value="Genomic_DNA"/>
</dbReference>